<feature type="region of interest" description="Disordered" evidence="1">
    <location>
        <begin position="40"/>
        <end position="76"/>
    </location>
</feature>
<protein>
    <submittedName>
        <fullName evidence="2">Uncharacterized protein</fullName>
    </submittedName>
</protein>
<name>A0A6G1LET6_9PEZI</name>
<gene>
    <name evidence="2" type="ORF">EJ03DRAFT_325805</name>
</gene>
<dbReference type="AlphaFoldDB" id="A0A6G1LET6"/>
<proteinExistence type="predicted"/>
<accession>A0A6G1LET6</accession>
<feature type="region of interest" description="Disordered" evidence="1">
    <location>
        <begin position="1"/>
        <end position="24"/>
    </location>
</feature>
<reference evidence="2" key="1">
    <citation type="journal article" date="2020" name="Stud. Mycol.">
        <title>101 Dothideomycetes genomes: a test case for predicting lifestyles and emergence of pathogens.</title>
        <authorList>
            <person name="Haridas S."/>
            <person name="Albert R."/>
            <person name="Binder M."/>
            <person name="Bloem J."/>
            <person name="Labutti K."/>
            <person name="Salamov A."/>
            <person name="Andreopoulos B."/>
            <person name="Baker S."/>
            <person name="Barry K."/>
            <person name="Bills G."/>
            <person name="Bluhm B."/>
            <person name="Cannon C."/>
            <person name="Castanera R."/>
            <person name="Culley D."/>
            <person name="Daum C."/>
            <person name="Ezra D."/>
            <person name="Gonzalez J."/>
            <person name="Henrissat B."/>
            <person name="Kuo A."/>
            <person name="Liang C."/>
            <person name="Lipzen A."/>
            <person name="Lutzoni F."/>
            <person name="Magnuson J."/>
            <person name="Mondo S."/>
            <person name="Nolan M."/>
            <person name="Ohm R."/>
            <person name="Pangilinan J."/>
            <person name="Park H.-J."/>
            <person name="Ramirez L."/>
            <person name="Alfaro M."/>
            <person name="Sun H."/>
            <person name="Tritt A."/>
            <person name="Yoshinaga Y."/>
            <person name="Zwiers L.-H."/>
            <person name="Turgeon B."/>
            <person name="Goodwin S."/>
            <person name="Spatafora J."/>
            <person name="Crous P."/>
            <person name="Grigoriev I."/>
        </authorList>
    </citation>
    <scope>NUCLEOTIDE SEQUENCE</scope>
    <source>
        <strain evidence="2">CBS 116005</strain>
    </source>
</reference>
<evidence type="ECO:0000256" key="1">
    <source>
        <dbReference type="SAM" id="MobiDB-lite"/>
    </source>
</evidence>
<organism evidence="2 3">
    <name type="scientific">Teratosphaeria nubilosa</name>
    <dbReference type="NCBI Taxonomy" id="161662"/>
    <lineage>
        <taxon>Eukaryota</taxon>
        <taxon>Fungi</taxon>
        <taxon>Dikarya</taxon>
        <taxon>Ascomycota</taxon>
        <taxon>Pezizomycotina</taxon>
        <taxon>Dothideomycetes</taxon>
        <taxon>Dothideomycetidae</taxon>
        <taxon>Mycosphaerellales</taxon>
        <taxon>Teratosphaeriaceae</taxon>
        <taxon>Teratosphaeria</taxon>
    </lineage>
</organism>
<evidence type="ECO:0000313" key="3">
    <source>
        <dbReference type="Proteomes" id="UP000799436"/>
    </source>
</evidence>
<dbReference type="EMBL" id="ML995820">
    <property type="protein sequence ID" value="KAF2771375.1"/>
    <property type="molecule type" value="Genomic_DNA"/>
</dbReference>
<sequence>MAMSGAKEGEEYDAADIMSPTEAAIEPTHDRRMQKLEKRAKAMASEQVDRETRKKSRENHLARVQNKVQKRMEKSTLQIRRSTSLQKQVLQNDMQNDVQNDMQNAMQTAFGRLALRN</sequence>
<evidence type="ECO:0000313" key="2">
    <source>
        <dbReference type="EMBL" id="KAF2771375.1"/>
    </source>
</evidence>
<dbReference type="Proteomes" id="UP000799436">
    <property type="component" value="Unassembled WGS sequence"/>
</dbReference>
<keyword evidence="3" id="KW-1185">Reference proteome</keyword>